<evidence type="ECO:0000256" key="3">
    <source>
        <dbReference type="ARBA" id="ARBA00023125"/>
    </source>
</evidence>
<keyword evidence="2" id="KW-0805">Transcription regulation</keyword>
<dbReference type="SUPFAM" id="SSF46785">
    <property type="entry name" value="Winged helix' DNA-binding domain"/>
    <property type="match status" value="1"/>
</dbReference>
<keyword evidence="7" id="KW-1185">Reference proteome</keyword>
<evidence type="ECO:0000256" key="4">
    <source>
        <dbReference type="ARBA" id="ARBA00023163"/>
    </source>
</evidence>
<dbReference type="Proteomes" id="UP000092528">
    <property type="component" value="Chromosome 2"/>
</dbReference>
<dbReference type="InterPro" id="IPR036388">
    <property type="entry name" value="WH-like_DNA-bd_sf"/>
</dbReference>
<dbReference type="CDD" id="cd08422">
    <property type="entry name" value="PBP2_CrgA_like"/>
    <property type="match status" value="1"/>
</dbReference>
<evidence type="ECO:0000313" key="7">
    <source>
        <dbReference type="Proteomes" id="UP000092528"/>
    </source>
</evidence>
<name>A0A1C7FG05_9VIBR</name>
<dbReference type="PROSITE" id="PS50931">
    <property type="entry name" value="HTH_LYSR"/>
    <property type="match status" value="1"/>
</dbReference>
<dbReference type="SUPFAM" id="SSF53850">
    <property type="entry name" value="Periplasmic binding protein-like II"/>
    <property type="match status" value="1"/>
</dbReference>
<dbReference type="InterPro" id="IPR005119">
    <property type="entry name" value="LysR_subst-bd"/>
</dbReference>
<dbReference type="InterPro" id="IPR058163">
    <property type="entry name" value="LysR-type_TF_proteobact-type"/>
</dbReference>
<keyword evidence="4" id="KW-0804">Transcription</keyword>
<dbReference type="PANTHER" id="PTHR30537">
    <property type="entry name" value="HTH-TYPE TRANSCRIPTIONAL REGULATOR"/>
    <property type="match status" value="1"/>
</dbReference>
<dbReference type="AlphaFoldDB" id="A0A1C7FG05"/>
<dbReference type="InterPro" id="IPR000847">
    <property type="entry name" value="LysR_HTH_N"/>
</dbReference>
<dbReference type="RefSeq" id="WP_005599755.1">
    <property type="nucleotide sequence ID" value="NZ_CP016415.1"/>
</dbReference>
<dbReference type="Gene3D" id="1.10.10.10">
    <property type="entry name" value="Winged helix-like DNA-binding domain superfamily/Winged helix DNA-binding domain"/>
    <property type="match status" value="1"/>
</dbReference>
<gene>
    <name evidence="6" type="ORF">VSVS05_03884</name>
</gene>
<organism evidence="6 7">
    <name type="scientific">Vibrio scophthalmi</name>
    <dbReference type="NCBI Taxonomy" id="45658"/>
    <lineage>
        <taxon>Bacteria</taxon>
        <taxon>Pseudomonadati</taxon>
        <taxon>Pseudomonadota</taxon>
        <taxon>Gammaproteobacteria</taxon>
        <taxon>Vibrionales</taxon>
        <taxon>Vibrionaceae</taxon>
        <taxon>Vibrio</taxon>
    </lineage>
</organism>
<dbReference type="STRING" id="45658.VSVS12_03357"/>
<dbReference type="EMBL" id="CP016415">
    <property type="protein sequence ID" value="ANU38920.1"/>
    <property type="molecule type" value="Genomic_DNA"/>
</dbReference>
<protein>
    <submittedName>
        <fullName evidence="6">Putative HTH-type transcriptional regulator YhjC</fullName>
    </submittedName>
</protein>
<dbReference type="GO" id="GO:0003700">
    <property type="term" value="F:DNA-binding transcription factor activity"/>
    <property type="evidence" value="ECO:0007669"/>
    <property type="project" value="InterPro"/>
</dbReference>
<dbReference type="InterPro" id="IPR036390">
    <property type="entry name" value="WH_DNA-bd_sf"/>
</dbReference>
<evidence type="ECO:0000313" key="6">
    <source>
        <dbReference type="EMBL" id="ANU38920.1"/>
    </source>
</evidence>
<evidence type="ECO:0000256" key="1">
    <source>
        <dbReference type="ARBA" id="ARBA00009437"/>
    </source>
</evidence>
<reference evidence="6 7" key="1">
    <citation type="submission" date="2016-07" db="EMBL/GenBank/DDBJ databases">
        <title>Genome sequencing of Vibrio scophthalmi strain VS-05, an isolated from Paralichthys olivaceus.</title>
        <authorList>
            <person name="Han H.-J."/>
        </authorList>
    </citation>
    <scope>NUCLEOTIDE SEQUENCE [LARGE SCALE GENOMIC DNA]</scope>
    <source>
        <strain evidence="6 7">VS-05</strain>
    </source>
</reference>
<accession>A0A1C7FG05</accession>
<dbReference type="PANTHER" id="PTHR30537:SF5">
    <property type="entry name" value="HTH-TYPE TRANSCRIPTIONAL ACTIVATOR TTDR-RELATED"/>
    <property type="match status" value="1"/>
</dbReference>
<sequence>MSLSDTNLLDGMVIFTTVVELGSFTNAANSTGHSTSFISKEINKLEERLGVRLLHRTTRTLSLTPEGQHYFQHSKQLIESAQELELAISGQQQEPTGVLKISCPVNFGAAQLSPVLAKYMQLYPKVKVEVFASDHKVDLIGEGYDVVLRSSSSAADSSLISRLVQRSCTRTVAAPSYIERHGMPKHPSDLSKHKMICYSNHKQPYVWNYIDHDGSLLRIEVSGVMTTNSPEMSLSLSTLGQGICRLPEALVLDSIERGELVELFTDFPVHKIEMCLVYPSRKHMSTKVRRFIDLVVEELK</sequence>
<dbReference type="Gene3D" id="3.40.190.290">
    <property type="match status" value="1"/>
</dbReference>
<dbReference type="PATRIC" id="fig|45658.7.peg.3851"/>
<comment type="similarity">
    <text evidence="1">Belongs to the LysR transcriptional regulatory family.</text>
</comment>
<evidence type="ECO:0000256" key="2">
    <source>
        <dbReference type="ARBA" id="ARBA00023015"/>
    </source>
</evidence>
<dbReference type="Pfam" id="PF00126">
    <property type="entry name" value="HTH_1"/>
    <property type="match status" value="1"/>
</dbReference>
<dbReference type="GeneID" id="96874089"/>
<dbReference type="FunFam" id="1.10.10.10:FF:000001">
    <property type="entry name" value="LysR family transcriptional regulator"/>
    <property type="match status" value="1"/>
</dbReference>
<dbReference type="GO" id="GO:0043565">
    <property type="term" value="F:sequence-specific DNA binding"/>
    <property type="evidence" value="ECO:0007669"/>
    <property type="project" value="TreeGrafter"/>
</dbReference>
<proteinExistence type="inferred from homology"/>
<evidence type="ECO:0000259" key="5">
    <source>
        <dbReference type="PROSITE" id="PS50931"/>
    </source>
</evidence>
<keyword evidence="3" id="KW-0238">DNA-binding</keyword>
<dbReference type="GO" id="GO:0006351">
    <property type="term" value="P:DNA-templated transcription"/>
    <property type="evidence" value="ECO:0007669"/>
    <property type="project" value="TreeGrafter"/>
</dbReference>
<dbReference type="Pfam" id="PF03466">
    <property type="entry name" value="LysR_substrate"/>
    <property type="match status" value="1"/>
</dbReference>
<feature type="domain" description="HTH lysR-type" evidence="5">
    <location>
        <begin position="7"/>
        <end position="64"/>
    </location>
</feature>